<dbReference type="Pfam" id="PF13508">
    <property type="entry name" value="Acetyltransf_7"/>
    <property type="match status" value="1"/>
</dbReference>
<evidence type="ECO:0000313" key="3">
    <source>
        <dbReference type="Proteomes" id="UP001144157"/>
    </source>
</evidence>
<evidence type="ECO:0000313" key="2">
    <source>
        <dbReference type="EMBL" id="GLA90397.1"/>
    </source>
</evidence>
<feature type="domain" description="N-acetyltransferase" evidence="1">
    <location>
        <begin position="148"/>
        <end position="197"/>
    </location>
</feature>
<dbReference type="CDD" id="cd04301">
    <property type="entry name" value="NAT_SF"/>
    <property type="match status" value="1"/>
</dbReference>
<dbReference type="InterPro" id="IPR016181">
    <property type="entry name" value="Acyl_CoA_acyltransferase"/>
</dbReference>
<proteinExistence type="predicted"/>
<dbReference type="Proteomes" id="UP001144157">
    <property type="component" value="Unassembled WGS sequence"/>
</dbReference>
<gene>
    <name evidence="2" type="ORF">AtubIFM56815_005962</name>
</gene>
<dbReference type="SUPFAM" id="SSF55729">
    <property type="entry name" value="Acyl-CoA N-acyltransferases (Nat)"/>
    <property type="match status" value="1"/>
</dbReference>
<dbReference type="PANTHER" id="PTHR42791">
    <property type="entry name" value="GNAT FAMILY ACETYLTRANSFERASE"/>
    <property type="match status" value="1"/>
</dbReference>
<evidence type="ECO:0000259" key="1">
    <source>
        <dbReference type="Pfam" id="PF13508"/>
    </source>
</evidence>
<dbReference type="EMBL" id="BRPE01000026">
    <property type="protein sequence ID" value="GLA90397.1"/>
    <property type="molecule type" value="Genomic_DNA"/>
</dbReference>
<accession>A0A9W6AZU3</accession>
<organism evidence="2 3">
    <name type="scientific">Aspergillus tubingensis</name>
    <dbReference type="NCBI Taxonomy" id="5068"/>
    <lineage>
        <taxon>Eukaryota</taxon>
        <taxon>Fungi</taxon>
        <taxon>Dikarya</taxon>
        <taxon>Ascomycota</taxon>
        <taxon>Pezizomycotina</taxon>
        <taxon>Eurotiomycetes</taxon>
        <taxon>Eurotiomycetidae</taxon>
        <taxon>Eurotiales</taxon>
        <taxon>Aspergillaceae</taxon>
        <taxon>Aspergillus</taxon>
        <taxon>Aspergillus subgen. Circumdati</taxon>
    </lineage>
</organism>
<dbReference type="GO" id="GO:0016747">
    <property type="term" value="F:acyltransferase activity, transferring groups other than amino-acyl groups"/>
    <property type="evidence" value="ECO:0007669"/>
    <property type="project" value="InterPro"/>
</dbReference>
<name>A0A9W6AZU3_ASPTU</name>
<dbReference type="PANTHER" id="PTHR42791:SF5">
    <property type="entry name" value="HYPOTHETICAL ACETYLTRANSFERASE (EUROFUNG)"/>
    <property type="match status" value="1"/>
</dbReference>
<comment type="caution">
    <text evidence="2">The sequence shown here is derived from an EMBL/GenBank/DDBJ whole genome shotgun (WGS) entry which is preliminary data.</text>
</comment>
<dbReference type="AlphaFoldDB" id="A0A9W6AZU3"/>
<dbReference type="Gene3D" id="3.40.630.30">
    <property type="match status" value="1"/>
</dbReference>
<reference evidence="2" key="1">
    <citation type="submission" date="2022-07" db="EMBL/GenBank/DDBJ databases">
        <title>Taxonomy of Aspergillus series Nigri: significant species reduction supported by multi-species coalescent approaches.</title>
        <authorList>
            <person name="Bian C."/>
            <person name="Kusuya Y."/>
            <person name="Sklenar F."/>
            <person name="D'hooge E."/>
            <person name="Yaguchi T."/>
            <person name="Takahashi H."/>
            <person name="Hubka V."/>
        </authorList>
    </citation>
    <scope>NUCLEOTIDE SEQUENCE</scope>
    <source>
        <strain evidence="2">IFM 56815</strain>
    </source>
</reference>
<dbReference type="InterPro" id="IPR052523">
    <property type="entry name" value="Trichothecene_AcTrans"/>
</dbReference>
<protein>
    <recommendedName>
        <fullName evidence="1">N-acetyltransferase domain-containing protein</fullName>
    </recommendedName>
</protein>
<sequence length="250" mass="29080">MPFKLTVVASDSEFDELVRCEFDAYENPQCNLKNLFFPIQGSSPTARDAAIQDAVKRQIHWHRSDPSSQWVKVIDVESGKIVGAACWHIYETNPYTVTSDEECNWWPTGEARNIANALMGQFLVPRMTYMNKPHITNNPITCSVLDICFTHPTYRRRGVGNMLMEWGVQKAEEKNLESYIDATEIGRELYSKWGFVEGRQREFTLASFPETPKRNELNKLLLPFVWWPMYRPVGGKYEENKGLFPWDKNW</sequence>
<dbReference type="InterPro" id="IPR000182">
    <property type="entry name" value="GNAT_dom"/>
</dbReference>